<feature type="domain" description="C2H2-type" evidence="13">
    <location>
        <begin position="330"/>
        <end position="357"/>
    </location>
</feature>
<keyword evidence="5 11" id="KW-0863">Zinc-finger</keyword>
<name>A0A6G0YQF3_APHCR</name>
<dbReference type="FunFam" id="3.30.160.60:FF:001732">
    <property type="entry name" value="Zgc:162936"/>
    <property type="match status" value="1"/>
</dbReference>
<feature type="domain" description="C2H2-type" evidence="13">
    <location>
        <begin position="639"/>
        <end position="666"/>
    </location>
</feature>
<dbReference type="Proteomes" id="UP000478052">
    <property type="component" value="Unassembled WGS sequence"/>
</dbReference>
<dbReference type="SUPFAM" id="SSF57716">
    <property type="entry name" value="Glucocorticoid receptor-like (DNA-binding domain)"/>
    <property type="match status" value="1"/>
</dbReference>
<evidence type="ECO:0000256" key="12">
    <source>
        <dbReference type="PROSITE-ProRule" id="PRU01263"/>
    </source>
</evidence>
<evidence type="ECO:0000256" key="10">
    <source>
        <dbReference type="ARBA" id="ARBA00023242"/>
    </source>
</evidence>
<dbReference type="Pfam" id="PF13894">
    <property type="entry name" value="zf-C2H2_4"/>
    <property type="match status" value="1"/>
</dbReference>
<sequence length="801" mass="92146">MDPENQGVIYIENWNDLCRLCLRNAQSLQNLFFEETLLENIQEVTNLHFNVEDSLPNSICKICIDQVNSFVEFRVRCKATDEWLRNEAVILDNDNKDNIEIVEVVDIWNDGTSLEKKETIIPQLCIENTDDKFCLCEDCGECFETNKQLALHTKKHSSDHVKCNLCNEVLDNYSKCDNSLLKDEINLCKKCKNMNNIDNLEVKNSYKEIEGGFLCEKCQKVFKTLAGMLSHLRNYEKKIEIGSLSYQCHFCEEVFATIQQVWIHMKTHAPGEKIKCRHCEKCFKSYLTLVRHENKHEGTFNYVCSYCGRAFVTPYGRDRHEMTHNAAKDVQCEKCTMTFYTRAEYNRHMRYHDNVRNFLCSFCGKRFFESAHKTIHERAHTGERPFACNFCGKKFMSKQKDSIIIDSEEINSKDLLLVEPDQYEEQLIDDPEPVDNKQIVENEIELTHCIVQSEEVMQMSVNEEETLETNTTSDHQCTICGKELLSAYTLANHMRSHTGERPYGCSVCEKFFKTKSNLNEHYRVHNPELRWMKTSSRDIPSITRVTVTSEDILTCGQCSKVFVSLDELSAHERLHDDQDQEQAEEQVAAQTAEAETIVPAASAMTTTTTFTCEQCNKNFTSKSQLVSHIGNNCSDGADRQCPYCGKQFRSVATLENHKRVHTREKPFTCELCAKPFRTKGNLLEHKRVHNNSLWLVKSEQKTTADHRDAGAAAGDQRFQCTYCSKPFRTYTALLNHERVHTREKPFECSVCGKCFRTKSNLTEHMKGCHDMDTSACGSDEVQVFTFKIQSSSVAAAESESA</sequence>
<gene>
    <name evidence="15" type="ORF">FWK35_00009430</name>
</gene>
<dbReference type="EMBL" id="VUJU01002878">
    <property type="protein sequence ID" value="KAF0759807.1"/>
    <property type="molecule type" value="Genomic_DNA"/>
</dbReference>
<feature type="domain" description="ZAD" evidence="14">
    <location>
        <begin position="16"/>
        <end position="87"/>
    </location>
</feature>
<dbReference type="PROSITE" id="PS51915">
    <property type="entry name" value="ZAD"/>
    <property type="match status" value="1"/>
</dbReference>
<dbReference type="SUPFAM" id="SSF57667">
    <property type="entry name" value="beta-beta-alpha zinc fingers"/>
    <property type="match status" value="8"/>
</dbReference>
<dbReference type="GO" id="GO:0008270">
    <property type="term" value="F:zinc ion binding"/>
    <property type="evidence" value="ECO:0007669"/>
    <property type="project" value="UniProtKB-UniRule"/>
</dbReference>
<proteinExistence type="inferred from homology"/>
<dbReference type="OrthoDB" id="6593092at2759"/>
<dbReference type="PROSITE" id="PS00028">
    <property type="entry name" value="ZINC_FINGER_C2H2_1"/>
    <property type="match status" value="13"/>
</dbReference>
<keyword evidence="16" id="KW-1185">Reference proteome</keyword>
<keyword evidence="7" id="KW-0805">Transcription regulation</keyword>
<evidence type="ECO:0000313" key="16">
    <source>
        <dbReference type="Proteomes" id="UP000478052"/>
    </source>
</evidence>
<dbReference type="Pfam" id="PF13912">
    <property type="entry name" value="zf-C2H2_6"/>
    <property type="match status" value="1"/>
</dbReference>
<evidence type="ECO:0000256" key="5">
    <source>
        <dbReference type="ARBA" id="ARBA00022771"/>
    </source>
</evidence>
<dbReference type="Gene3D" id="3.40.1800.20">
    <property type="match status" value="1"/>
</dbReference>
<evidence type="ECO:0000256" key="4">
    <source>
        <dbReference type="ARBA" id="ARBA00022737"/>
    </source>
</evidence>
<organism evidence="15 16">
    <name type="scientific">Aphis craccivora</name>
    <name type="common">Cowpea aphid</name>
    <dbReference type="NCBI Taxonomy" id="307492"/>
    <lineage>
        <taxon>Eukaryota</taxon>
        <taxon>Metazoa</taxon>
        <taxon>Ecdysozoa</taxon>
        <taxon>Arthropoda</taxon>
        <taxon>Hexapoda</taxon>
        <taxon>Insecta</taxon>
        <taxon>Pterygota</taxon>
        <taxon>Neoptera</taxon>
        <taxon>Paraneoptera</taxon>
        <taxon>Hemiptera</taxon>
        <taxon>Sternorrhyncha</taxon>
        <taxon>Aphidomorpha</taxon>
        <taxon>Aphidoidea</taxon>
        <taxon>Aphididae</taxon>
        <taxon>Aphidini</taxon>
        <taxon>Aphis</taxon>
        <taxon>Aphis</taxon>
    </lineage>
</organism>
<dbReference type="AlphaFoldDB" id="A0A6G0YQF3"/>
<evidence type="ECO:0000256" key="3">
    <source>
        <dbReference type="ARBA" id="ARBA00022723"/>
    </source>
</evidence>
<dbReference type="GO" id="GO:0043565">
    <property type="term" value="F:sequence-specific DNA binding"/>
    <property type="evidence" value="ECO:0007669"/>
    <property type="project" value="UniProtKB-ARBA"/>
</dbReference>
<dbReference type="SMART" id="SM00868">
    <property type="entry name" value="zf-AD"/>
    <property type="match status" value="1"/>
</dbReference>
<evidence type="ECO:0000256" key="1">
    <source>
        <dbReference type="ARBA" id="ARBA00004123"/>
    </source>
</evidence>
<feature type="binding site" evidence="12">
    <location>
        <position position="18"/>
    </location>
    <ligand>
        <name>Zn(2+)</name>
        <dbReference type="ChEBI" id="CHEBI:29105"/>
    </ligand>
</feature>
<evidence type="ECO:0000256" key="8">
    <source>
        <dbReference type="ARBA" id="ARBA00023125"/>
    </source>
</evidence>
<evidence type="ECO:0000259" key="13">
    <source>
        <dbReference type="PROSITE" id="PS50157"/>
    </source>
</evidence>
<protein>
    <submittedName>
        <fullName evidence="15">Zinc finger protein 569-like isoform X2</fullName>
    </submittedName>
</protein>
<comment type="similarity">
    <text evidence="2">Belongs to the krueppel C2H2-type zinc-finger protein family.</text>
</comment>
<comment type="caution">
    <text evidence="15">The sequence shown here is derived from an EMBL/GenBank/DDBJ whole genome shotgun (WGS) entry which is preliminary data.</text>
</comment>
<feature type="domain" description="C2H2-type" evidence="13">
    <location>
        <begin position="503"/>
        <end position="530"/>
    </location>
</feature>
<feature type="domain" description="C2H2-type" evidence="13">
    <location>
        <begin position="246"/>
        <end position="273"/>
    </location>
</feature>
<feature type="domain" description="C2H2-type" evidence="13">
    <location>
        <begin position="746"/>
        <end position="774"/>
    </location>
</feature>
<feature type="domain" description="C2H2-type" evidence="13">
    <location>
        <begin position="718"/>
        <end position="745"/>
    </location>
</feature>
<dbReference type="InterPro" id="IPR036236">
    <property type="entry name" value="Znf_C2H2_sf"/>
</dbReference>
<dbReference type="GO" id="GO:0005694">
    <property type="term" value="C:chromosome"/>
    <property type="evidence" value="ECO:0007669"/>
    <property type="project" value="UniProtKB-ARBA"/>
</dbReference>
<feature type="domain" description="C2H2-type" evidence="13">
    <location>
        <begin position="358"/>
        <end position="385"/>
    </location>
</feature>
<dbReference type="GO" id="GO:0000981">
    <property type="term" value="F:DNA-binding transcription factor activity, RNA polymerase II-specific"/>
    <property type="evidence" value="ECO:0007669"/>
    <property type="project" value="TreeGrafter"/>
</dbReference>
<evidence type="ECO:0000256" key="11">
    <source>
        <dbReference type="PROSITE-ProRule" id="PRU00042"/>
    </source>
</evidence>
<dbReference type="FunFam" id="3.30.160.60:FF:000065">
    <property type="entry name" value="B-cell CLL/lymphoma 6, member B"/>
    <property type="match status" value="1"/>
</dbReference>
<keyword evidence="3 12" id="KW-0479">Metal-binding</keyword>
<keyword evidence="4" id="KW-0677">Repeat</keyword>
<feature type="binding site" evidence="12">
    <location>
        <position position="21"/>
    </location>
    <ligand>
        <name>Zn(2+)</name>
        <dbReference type="ChEBI" id="CHEBI:29105"/>
    </ligand>
</feature>
<dbReference type="PROSITE" id="PS50157">
    <property type="entry name" value="ZINC_FINGER_C2H2_2"/>
    <property type="match status" value="14"/>
</dbReference>
<dbReference type="PANTHER" id="PTHR24394">
    <property type="entry name" value="ZINC FINGER PROTEIN"/>
    <property type="match status" value="1"/>
</dbReference>
<keyword evidence="8" id="KW-0238">DNA-binding</keyword>
<dbReference type="InterPro" id="IPR012934">
    <property type="entry name" value="Znf_AD"/>
</dbReference>
<feature type="binding site" evidence="12">
    <location>
        <position position="63"/>
    </location>
    <ligand>
        <name>Zn(2+)</name>
        <dbReference type="ChEBI" id="CHEBI:29105"/>
    </ligand>
</feature>
<dbReference type="PANTHER" id="PTHR24394:SF29">
    <property type="entry name" value="MYONEURIN"/>
    <property type="match status" value="1"/>
</dbReference>
<keyword evidence="6 12" id="KW-0862">Zinc</keyword>
<dbReference type="Gene3D" id="3.30.160.60">
    <property type="entry name" value="Classic Zinc Finger"/>
    <property type="match status" value="11"/>
</dbReference>
<evidence type="ECO:0000256" key="6">
    <source>
        <dbReference type="ARBA" id="ARBA00022833"/>
    </source>
</evidence>
<keyword evidence="10" id="KW-0539">Nucleus</keyword>
<feature type="domain" description="C2H2-type" evidence="13">
    <location>
        <begin position="667"/>
        <end position="691"/>
    </location>
</feature>
<feature type="domain" description="C2H2-type" evidence="13">
    <location>
        <begin position="302"/>
        <end position="329"/>
    </location>
</feature>
<evidence type="ECO:0000256" key="7">
    <source>
        <dbReference type="ARBA" id="ARBA00023015"/>
    </source>
</evidence>
<comment type="subcellular location">
    <subcellularLocation>
        <location evidence="1">Nucleus</location>
    </subcellularLocation>
</comment>
<feature type="domain" description="C2H2-type" evidence="13">
    <location>
        <begin position="475"/>
        <end position="502"/>
    </location>
</feature>
<dbReference type="GO" id="GO:0045893">
    <property type="term" value="P:positive regulation of DNA-templated transcription"/>
    <property type="evidence" value="ECO:0007669"/>
    <property type="project" value="UniProtKB-ARBA"/>
</dbReference>
<feature type="binding site" evidence="12">
    <location>
        <position position="60"/>
    </location>
    <ligand>
        <name>Zn(2+)</name>
        <dbReference type="ChEBI" id="CHEBI:29105"/>
    </ligand>
</feature>
<evidence type="ECO:0000256" key="9">
    <source>
        <dbReference type="ARBA" id="ARBA00023163"/>
    </source>
</evidence>
<dbReference type="Pfam" id="PF00096">
    <property type="entry name" value="zf-C2H2"/>
    <property type="match status" value="10"/>
</dbReference>
<dbReference type="InterPro" id="IPR013087">
    <property type="entry name" value="Znf_C2H2_type"/>
</dbReference>
<evidence type="ECO:0000259" key="14">
    <source>
        <dbReference type="PROSITE" id="PS51915"/>
    </source>
</evidence>
<feature type="domain" description="C2H2-type" evidence="13">
    <location>
        <begin position="134"/>
        <end position="161"/>
    </location>
</feature>
<feature type="domain" description="C2H2-type" evidence="13">
    <location>
        <begin position="610"/>
        <end position="640"/>
    </location>
</feature>
<feature type="domain" description="C2H2-type" evidence="13">
    <location>
        <begin position="553"/>
        <end position="580"/>
    </location>
</feature>
<accession>A0A6G0YQF3</accession>
<reference evidence="15 16" key="1">
    <citation type="submission" date="2019-08" db="EMBL/GenBank/DDBJ databases">
        <title>Whole genome of Aphis craccivora.</title>
        <authorList>
            <person name="Voronova N.V."/>
            <person name="Shulinski R.S."/>
            <person name="Bandarenka Y.V."/>
            <person name="Zhorov D.G."/>
            <person name="Warner D."/>
        </authorList>
    </citation>
    <scope>NUCLEOTIDE SEQUENCE [LARGE SCALE GENOMIC DNA]</scope>
    <source>
        <strain evidence="15">180601</strain>
        <tissue evidence="15">Whole Body</tissue>
    </source>
</reference>
<dbReference type="FunFam" id="3.30.160.60:FF:001506">
    <property type="entry name" value="Zinc finger protein"/>
    <property type="match status" value="1"/>
</dbReference>
<evidence type="ECO:0000313" key="15">
    <source>
        <dbReference type="EMBL" id="KAF0759807.1"/>
    </source>
</evidence>
<dbReference type="FunFam" id="3.30.160.60:FF:000624">
    <property type="entry name" value="zinc finger protein 697"/>
    <property type="match status" value="1"/>
</dbReference>
<keyword evidence="9" id="KW-0804">Transcription</keyword>
<dbReference type="Pfam" id="PF07776">
    <property type="entry name" value="zf-AD"/>
    <property type="match status" value="1"/>
</dbReference>
<dbReference type="GO" id="GO:0005634">
    <property type="term" value="C:nucleus"/>
    <property type="evidence" value="ECO:0007669"/>
    <property type="project" value="UniProtKB-SubCell"/>
</dbReference>
<dbReference type="SMART" id="SM00355">
    <property type="entry name" value="ZnF_C2H2"/>
    <property type="match status" value="15"/>
</dbReference>
<evidence type="ECO:0000256" key="2">
    <source>
        <dbReference type="ARBA" id="ARBA00006991"/>
    </source>
</evidence>
<feature type="domain" description="C2H2-type" evidence="13">
    <location>
        <begin position="274"/>
        <end position="301"/>
    </location>
</feature>